<dbReference type="GO" id="GO:0016289">
    <property type="term" value="F:acyl-CoA hydrolase activity"/>
    <property type="evidence" value="ECO:0007669"/>
    <property type="project" value="UniProtKB-ARBA"/>
</dbReference>
<dbReference type="NCBIfam" id="TIGR00369">
    <property type="entry name" value="unchar_dom_1"/>
    <property type="match status" value="1"/>
</dbReference>
<reference evidence="3 4" key="1">
    <citation type="submission" date="2015-04" db="EMBL/GenBank/DDBJ databases">
        <title>Whole genome shotgun sequence of Sphingomonas changbaiensis NBRC 104936.</title>
        <authorList>
            <person name="Katano-Makiyama Y."/>
            <person name="Hosoyama A."/>
            <person name="Hashimoto M."/>
            <person name="Noguchi M."/>
            <person name="Tsuchikane K."/>
            <person name="Ohji S."/>
            <person name="Yamazoe A."/>
            <person name="Ichikawa N."/>
            <person name="Kimura A."/>
            <person name="Fujita N."/>
        </authorList>
    </citation>
    <scope>NUCLEOTIDE SEQUENCE [LARGE SCALE GENOMIC DNA]</scope>
    <source>
        <strain evidence="3 4">NBRC 104936</strain>
    </source>
</reference>
<dbReference type="CDD" id="cd03443">
    <property type="entry name" value="PaaI_thioesterase"/>
    <property type="match status" value="1"/>
</dbReference>
<dbReference type="Proteomes" id="UP000033202">
    <property type="component" value="Unassembled WGS sequence"/>
</dbReference>
<dbReference type="PANTHER" id="PTHR42856:SF1">
    <property type="entry name" value="ACYL-COENZYME A THIOESTERASE PAAI"/>
    <property type="match status" value="1"/>
</dbReference>
<keyword evidence="1" id="KW-0378">Hydrolase</keyword>
<dbReference type="RefSeq" id="WP_052733769.1">
    <property type="nucleotide sequence ID" value="NZ_BBWU01000019.1"/>
</dbReference>
<dbReference type="NCBIfam" id="TIGR02286">
    <property type="entry name" value="PaaD"/>
    <property type="match status" value="1"/>
</dbReference>
<dbReference type="PANTHER" id="PTHR42856">
    <property type="entry name" value="ACYL-COENZYME A THIOESTERASE PAAI"/>
    <property type="match status" value="1"/>
</dbReference>
<feature type="domain" description="Thioesterase" evidence="2">
    <location>
        <begin position="43"/>
        <end position="117"/>
    </location>
</feature>
<dbReference type="SUPFAM" id="SSF54637">
    <property type="entry name" value="Thioesterase/thiol ester dehydrase-isomerase"/>
    <property type="match status" value="1"/>
</dbReference>
<dbReference type="EMBL" id="BBWU01000019">
    <property type="protein sequence ID" value="GAO38719.1"/>
    <property type="molecule type" value="Genomic_DNA"/>
</dbReference>
<dbReference type="InterPro" id="IPR029069">
    <property type="entry name" value="HotDog_dom_sf"/>
</dbReference>
<organism evidence="3 4">
    <name type="scientific">Sphingomonas changbaiensis NBRC 104936</name>
    <dbReference type="NCBI Taxonomy" id="1219043"/>
    <lineage>
        <taxon>Bacteria</taxon>
        <taxon>Pseudomonadati</taxon>
        <taxon>Pseudomonadota</taxon>
        <taxon>Alphaproteobacteria</taxon>
        <taxon>Sphingomonadales</taxon>
        <taxon>Sphingomonadaceae</taxon>
        <taxon>Sphingomonas</taxon>
    </lineage>
</organism>
<dbReference type="Gene3D" id="3.10.129.10">
    <property type="entry name" value="Hotdog Thioesterase"/>
    <property type="match status" value="1"/>
</dbReference>
<gene>
    <name evidence="3" type="primary">paaD</name>
    <name evidence="3" type="ORF">SCH01S_19_00230</name>
</gene>
<dbReference type="InterPro" id="IPR052723">
    <property type="entry name" value="Acyl-CoA_thioesterase_PaaI"/>
</dbReference>
<dbReference type="AlphaFoldDB" id="A0A0E9MMF4"/>
<protein>
    <submittedName>
        <fullName evidence="3">Phenylacetic acid degradation protein PaaD</fullName>
    </submittedName>
</protein>
<dbReference type="STRING" id="1219043.SCH01S_19_00230"/>
<evidence type="ECO:0000313" key="3">
    <source>
        <dbReference type="EMBL" id="GAO38719.1"/>
    </source>
</evidence>
<keyword evidence="4" id="KW-1185">Reference proteome</keyword>
<sequence length="135" mass="14079">MTVARGMIAQEGTGAAWQLELEAADAGYARVAMRLTPTMLNGFGIAHGGMIFALADSAFAYACNSRNVKTVAQSGSIVFLDAGRAGERLVAEARETALRGRSGIYLITVTGEDGRVIAEMQGLSRAVGGPTLEDL</sequence>
<evidence type="ECO:0000256" key="1">
    <source>
        <dbReference type="ARBA" id="ARBA00022801"/>
    </source>
</evidence>
<dbReference type="InterPro" id="IPR003736">
    <property type="entry name" value="PAAI_dom"/>
</dbReference>
<evidence type="ECO:0000259" key="2">
    <source>
        <dbReference type="Pfam" id="PF03061"/>
    </source>
</evidence>
<comment type="caution">
    <text evidence="3">The sequence shown here is derived from an EMBL/GenBank/DDBJ whole genome shotgun (WGS) entry which is preliminary data.</text>
</comment>
<dbReference type="InterPro" id="IPR006683">
    <property type="entry name" value="Thioestr_dom"/>
</dbReference>
<dbReference type="Pfam" id="PF03061">
    <property type="entry name" value="4HBT"/>
    <property type="match status" value="1"/>
</dbReference>
<dbReference type="OrthoDB" id="32575at2"/>
<name>A0A0E9MMF4_9SPHN</name>
<proteinExistence type="predicted"/>
<evidence type="ECO:0000313" key="4">
    <source>
        <dbReference type="Proteomes" id="UP000033202"/>
    </source>
</evidence>
<accession>A0A0E9MMF4</accession>
<dbReference type="InterPro" id="IPR011973">
    <property type="entry name" value="PaaD"/>
</dbReference>